<keyword evidence="2" id="KW-1185">Reference proteome</keyword>
<evidence type="ECO:0000313" key="2">
    <source>
        <dbReference type="Proteomes" id="UP000237105"/>
    </source>
</evidence>
<dbReference type="Proteomes" id="UP000237105">
    <property type="component" value="Unassembled WGS sequence"/>
</dbReference>
<dbReference type="AlphaFoldDB" id="A0A2P5B0L6"/>
<sequence>MASERYCNFKNKMNKHYQDNGEKEKDYNKALQMFQLSYTVRDLNSICPGSKISRCDICCIFVIKRNFKICGGSGGIGPISPIPELTTDLVGGAGVLKMSEIRTIQTQEHTQASTTNDSDGNNLQFQELRTLLLRIVHGIIPPPQQYSTQHDEDEDLGDD</sequence>
<reference evidence="2" key="1">
    <citation type="submission" date="2016-06" db="EMBL/GenBank/DDBJ databases">
        <title>Parallel loss of symbiosis genes in relatives of nitrogen-fixing non-legume Parasponia.</title>
        <authorList>
            <person name="Van Velzen R."/>
            <person name="Holmer R."/>
            <person name="Bu F."/>
            <person name="Rutten L."/>
            <person name="Van Zeijl A."/>
            <person name="Liu W."/>
            <person name="Santuari L."/>
            <person name="Cao Q."/>
            <person name="Sharma T."/>
            <person name="Shen D."/>
            <person name="Roswanjaya Y."/>
            <person name="Wardhani T."/>
            <person name="Kalhor M.S."/>
            <person name="Jansen J."/>
            <person name="Van den Hoogen J."/>
            <person name="Gungor B."/>
            <person name="Hartog M."/>
            <person name="Hontelez J."/>
            <person name="Verver J."/>
            <person name="Yang W.-C."/>
            <person name="Schijlen E."/>
            <person name="Repin R."/>
            <person name="Schilthuizen M."/>
            <person name="Schranz E."/>
            <person name="Heidstra R."/>
            <person name="Miyata K."/>
            <person name="Fedorova E."/>
            <person name="Kohlen W."/>
            <person name="Bisseling T."/>
            <person name="Smit S."/>
            <person name="Geurts R."/>
        </authorList>
    </citation>
    <scope>NUCLEOTIDE SEQUENCE [LARGE SCALE GENOMIC DNA]</scope>
    <source>
        <strain evidence="2">cv. WU1-14</strain>
    </source>
</reference>
<name>A0A2P5B0L6_PARAD</name>
<accession>A0A2P5B0L6</accession>
<dbReference type="EMBL" id="JXTB01000394">
    <property type="protein sequence ID" value="PON42305.1"/>
    <property type="molecule type" value="Genomic_DNA"/>
</dbReference>
<protein>
    <submittedName>
        <fullName evidence="1">Uncharacterized protein</fullName>
    </submittedName>
</protein>
<evidence type="ECO:0000313" key="1">
    <source>
        <dbReference type="EMBL" id="PON42305.1"/>
    </source>
</evidence>
<comment type="caution">
    <text evidence="1">The sequence shown here is derived from an EMBL/GenBank/DDBJ whole genome shotgun (WGS) entry which is preliminary data.</text>
</comment>
<gene>
    <name evidence="1" type="ORF">PanWU01x14_282610</name>
</gene>
<proteinExistence type="predicted"/>
<organism evidence="1 2">
    <name type="scientific">Parasponia andersonii</name>
    <name type="common">Sponia andersonii</name>
    <dbReference type="NCBI Taxonomy" id="3476"/>
    <lineage>
        <taxon>Eukaryota</taxon>
        <taxon>Viridiplantae</taxon>
        <taxon>Streptophyta</taxon>
        <taxon>Embryophyta</taxon>
        <taxon>Tracheophyta</taxon>
        <taxon>Spermatophyta</taxon>
        <taxon>Magnoliopsida</taxon>
        <taxon>eudicotyledons</taxon>
        <taxon>Gunneridae</taxon>
        <taxon>Pentapetalae</taxon>
        <taxon>rosids</taxon>
        <taxon>fabids</taxon>
        <taxon>Rosales</taxon>
        <taxon>Cannabaceae</taxon>
        <taxon>Parasponia</taxon>
    </lineage>
</organism>